<organism evidence="9 10">
    <name type="scientific">Streptomyces lydicus</name>
    <dbReference type="NCBI Taxonomy" id="47763"/>
    <lineage>
        <taxon>Bacteria</taxon>
        <taxon>Bacillati</taxon>
        <taxon>Actinomycetota</taxon>
        <taxon>Actinomycetes</taxon>
        <taxon>Kitasatosporales</taxon>
        <taxon>Streptomycetaceae</taxon>
        <taxon>Streptomyces</taxon>
    </lineage>
</organism>
<feature type="region of interest" description="Disordered" evidence="4">
    <location>
        <begin position="281"/>
        <end position="307"/>
    </location>
</feature>
<evidence type="ECO:0000256" key="4">
    <source>
        <dbReference type="SAM" id="MobiDB-lite"/>
    </source>
</evidence>
<evidence type="ECO:0000259" key="8">
    <source>
        <dbReference type="Pfam" id="PF07732"/>
    </source>
</evidence>
<feature type="chain" id="PRO_5009100916" evidence="5">
    <location>
        <begin position="24"/>
        <end position="584"/>
    </location>
</feature>
<keyword evidence="5" id="KW-0732">Signal</keyword>
<keyword evidence="2" id="KW-0560">Oxidoreductase</keyword>
<dbReference type="InterPro" id="IPR011706">
    <property type="entry name" value="Cu-oxidase_C"/>
</dbReference>
<evidence type="ECO:0000256" key="5">
    <source>
        <dbReference type="SAM" id="SignalP"/>
    </source>
</evidence>
<dbReference type="InterPro" id="IPR034279">
    <property type="entry name" value="CuRO_3_CopA"/>
</dbReference>
<dbReference type="InterPro" id="IPR008972">
    <property type="entry name" value="Cupredoxin"/>
</dbReference>
<dbReference type="InterPro" id="IPR002355">
    <property type="entry name" value="Cu_oxidase_Cu_BS"/>
</dbReference>
<dbReference type="GO" id="GO:0016491">
    <property type="term" value="F:oxidoreductase activity"/>
    <property type="evidence" value="ECO:0007669"/>
    <property type="project" value="UniProtKB-KW"/>
</dbReference>
<feature type="compositionally biased region" description="Basic and acidic residues" evidence="4">
    <location>
        <begin position="74"/>
        <end position="87"/>
    </location>
</feature>
<dbReference type="Proteomes" id="UP000094094">
    <property type="component" value="Chromosome"/>
</dbReference>
<dbReference type="InterPro" id="IPR001117">
    <property type="entry name" value="Cu-oxidase_2nd"/>
</dbReference>
<feature type="domain" description="Plastocyanin-like" evidence="8">
    <location>
        <begin position="128"/>
        <end position="233"/>
    </location>
</feature>
<dbReference type="PANTHER" id="PTHR11709">
    <property type="entry name" value="MULTI-COPPER OXIDASE"/>
    <property type="match status" value="1"/>
</dbReference>
<dbReference type="CDD" id="cd13861">
    <property type="entry name" value="CuRO_1_CumA_like"/>
    <property type="match status" value="1"/>
</dbReference>
<feature type="region of interest" description="Disordered" evidence="4">
    <location>
        <begin position="33"/>
        <end position="109"/>
    </location>
</feature>
<dbReference type="InterPro" id="IPR045087">
    <property type="entry name" value="Cu-oxidase_fam"/>
</dbReference>
<dbReference type="AlphaFoldDB" id="A0A1D7VHF0"/>
<evidence type="ECO:0000256" key="2">
    <source>
        <dbReference type="ARBA" id="ARBA00023002"/>
    </source>
</evidence>
<keyword evidence="3" id="KW-0186">Copper</keyword>
<dbReference type="RefSeq" id="WP_069568041.1">
    <property type="nucleotide sequence ID" value="NZ_CP017157.1"/>
</dbReference>
<feature type="compositionally biased region" description="Low complexity" evidence="4">
    <location>
        <begin position="294"/>
        <end position="307"/>
    </location>
</feature>
<name>A0A1D7VHF0_9ACTN</name>
<evidence type="ECO:0000256" key="1">
    <source>
        <dbReference type="ARBA" id="ARBA00022723"/>
    </source>
</evidence>
<reference evidence="9 10" key="1">
    <citation type="submission" date="2016-09" db="EMBL/GenBank/DDBJ databases">
        <title>Complete genome sequencing of Streptomyces lydicus 103 and metabolic pathways analysis of antibiotic biosynthesis.</title>
        <authorList>
            <person name="Jia N."/>
            <person name="Ding M.-Z."/>
            <person name="Gao F."/>
            <person name="Yuan Y.-J."/>
        </authorList>
    </citation>
    <scope>NUCLEOTIDE SEQUENCE [LARGE SCALE GENOMIC DNA]</scope>
    <source>
        <strain evidence="9 10">103</strain>
    </source>
</reference>
<dbReference type="OrthoDB" id="345021at2"/>
<dbReference type="PROSITE" id="PS51257">
    <property type="entry name" value="PROKAR_LIPOPROTEIN"/>
    <property type="match status" value="1"/>
</dbReference>
<dbReference type="PROSITE" id="PS51318">
    <property type="entry name" value="TAT"/>
    <property type="match status" value="1"/>
</dbReference>
<dbReference type="InterPro" id="IPR006311">
    <property type="entry name" value="TAT_signal"/>
</dbReference>
<dbReference type="PANTHER" id="PTHR11709:SF394">
    <property type="entry name" value="FI03373P-RELATED"/>
    <property type="match status" value="1"/>
</dbReference>
<dbReference type="InterPro" id="IPR011707">
    <property type="entry name" value="Cu-oxidase-like_N"/>
</dbReference>
<dbReference type="KEGG" id="slc:SL103_07985"/>
<dbReference type="EMBL" id="CP017157">
    <property type="protein sequence ID" value="AOP46185.1"/>
    <property type="molecule type" value="Genomic_DNA"/>
</dbReference>
<dbReference type="SUPFAM" id="SSF49503">
    <property type="entry name" value="Cupredoxins"/>
    <property type="match status" value="3"/>
</dbReference>
<feature type="compositionally biased region" description="Basic residues" evidence="4">
    <location>
        <begin position="55"/>
        <end position="70"/>
    </location>
</feature>
<evidence type="ECO:0000259" key="6">
    <source>
        <dbReference type="Pfam" id="PF00394"/>
    </source>
</evidence>
<dbReference type="CDD" id="cd13896">
    <property type="entry name" value="CuRO_3_CopA"/>
    <property type="match status" value="1"/>
</dbReference>
<proteinExistence type="predicted"/>
<protein>
    <submittedName>
        <fullName evidence="9">Copper oxidase</fullName>
    </submittedName>
</protein>
<feature type="domain" description="Plastocyanin-like" evidence="7">
    <location>
        <begin position="469"/>
        <end position="576"/>
    </location>
</feature>
<dbReference type="Pfam" id="PF07731">
    <property type="entry name" value="Cu-oxidase_2"/>
    <property type="match status" value="1"/>
</dbReference>
<keyword evidence="10" id="KW-1185">Reference proteome</keyword>
<keyword evidence="1" id="KW-0479">Metal-binding</keyword>
<sequence>MPTHSRRALLGAGFAAAGSGLLAACSTGDGGTPAGTDVGSGPHGTHATHGPHGPHPVHGHHGPAGHHAAHGHGQGHDHGPARHRSDDDPPSGYLSPDGPEVAEAERRRGLTGPVRRYTLTAAEARIDLGGRTVRTWAYDGELPGKEIRVTAGDRLQLTLHNHLPQSTSVHWHGLHVRNDMDGVPGITQRAIRPGSSFDYRFVVSEPGTHWIHPHVGVQLDRALYAPLIVDDPKEPLSYDREWVVLLDDWLDGIDGSTPDAVLAELTRGHPHGMGHMGGMHAGGGGTRHRRRARGSGARFGASGPHGPSRMLMGGRSRLLGGDPGDVDHPFHLINGRLAEDPETFHAKPGDRIRIRIINASGDTAYRVALGGHRMTVTHTDGYPVQHAGTDALLIGMGERYDVLVTAKDGVFPFSALAEGKHRRSALAVLRTGAGTRPGASTRPRKLFGRLTTAFQLSAAESVRAARRYPDRTIDMTLTGNMARYNWSINGRPYTPSQRYAVRQGERVRIVFRNHSRMWHPMHLHGHTFALPDGGPLKDTVIMLPGRRVAVDFDADNPGLWMVHCHNVYHSEAGMMTILGYRSSR</sequence>
<dbReference type="Gene3D" id="2.60.40.420">
    <property type="entry name" value="Cupredoxins - blue copper proteins"/>
    <property type="match status" value="3"/>
</dbReference>
<dbReference type="PROSITE" id="PS00080">
    <property type="entry name" value="MULTICOPPER_OXIDASE2"/>
    <property type="match status" value="1"/>
</dbReference>
<gene>
    <name evidence="9" type="ORF">SL103_07985</name>
</gene>
<evidence type="ECO:0000313" key="9">
    <source>
        <dbReference type="EMBL" id="AOP46185.1"/>
    </source>
</evidence>
<evidence type="ECO:0000256" key="3">
    <source>
        <dbReference type="ARBA" id="ARBA00023008"/>
    </source>
</evidence>
<evidence type="ECO:0000313" key="10">
    <source>
        <dbReference type="Proteomes" id="UP000094094"/>
    </source>
</evidence>
<dbReference type="GO" id="GO:0005507">
    <property type="term" value="F:copper ion binding"/>
    <property type="evidence" value="ECO:0007669"/>
    <property type="project" value="InterPro"/>
</dbReference>
<dbReference type="CDD" id="cd13870">
    <property type="entry name" value="CuRO_2_CopA_like_1"/>
    <property type="match status" value="1"/>
</dbReference>
<accession>A0A1D7VHF0</accession>
<dbReference type="Pfam" id="PF00394">
    <property type="entry name" value="Cu-oxidase"/>
    <property type="match status" value="1"/>
</dbReference>
<dbReference type="Pfam" id="PF07732">
    <property type="entry name" value="Cu-oxidase_3"/>
    <property type="match status" value="1"/>
</dbReference>
<feature type="domain" description="Plastocyanin-like" evidence="6">
    <location>
        <begin position="330"/>
        <end position="430"/>
    </location>
</feature>
<evidence type="ECO:0000259" key="7">
    <source>
        <dbReference type="Pfam" id="PF07731"/>
    </source>
</evidence>
<feature type="signal peptide" evidence="5">
    <location>
        <begin position="1"/>
        <end position="23"/>
    </location>
</feature>